<keyword evidence="1" id="KW-0812">Transmembrane</keyword>
<keyword evidence="1" id="KW-1133">Transmembrane helix</keyword>
<dbReference type="OrthoDB" id="2386090at2759"/>
<accession>A0A2B7Y0H8</accession>
<organism evidence="2 3">
    <name type="scientific">Helicocarpus griseus UAMH5409</name>
    <dbReference type="NCBI Taxonomy" id="1447875"/>
    <lineage>
        <taxon>Eukaryota</taxon>
        <taxon>Fungi</taxon>
        <taxon>Dikarya</taxon>
        <taxon>Ascomycota</taxon>
        <taxon>Pezizomycotina</taxon>
        <taxon>Eurotiomycetes</taxon>
        <taxon>Eurotiomycetidae</taxon>
        <taxon>Onygenales</taxon>
        <taxon>Ajellomycetaceae</taxon>
        <taxon>Helicocarpus</taxon>
    </lineage>
</organism>
<evidence type="ECO:0000313" key="3">
    <source>
        <dbReference type="Proteomes" id="UP000223968"/>
    </source>
</evidence>
<sequence length="266" mass="30057">MKRLLFRLPLRQCPTAQWARKDLYSGLRIRFNSTVGKTSPEAPAKSIVNPSRRILQPPVRTAPSKPAAGVPEATKLQEILIYHAGTGKIAFIGLVRVTAFLIFCVSWLVVAPAFYSSGDFHWYIPPAIAIGGSIPMLFVVYTTAPFVNLISLTIPRAAQFTRKNAQQYIKNVPRTAVLNIETMKFNFYFRKTQVALCDLELGSSKLRPVNLINTSPVPQPWWKGNTTQFYAPPKTRSSARLTARYFPEVWEGIFSKLEENTARRRR</sequence>
<dbReference type="AlphaFoldDB" id="A0A2B7Y0H8"/>
<feature type="transmembrane region" description="Helical" evidence="1">
    <location>
        <begin position="89"/>
        <end position="115"/>
    </location>
</feature>
<dbReference type="EMBL" id="PDNB01000032">
    <property type="protein sequence ID" value="PGH14695.1"/>
    <property type="molecule type" value="Genomic_DNA"/>
</dbReference>
<protein>
    <submittedName>
        <fullName evidence="2">Uncharacterized protein</fullName>
    </submittedName>
</protein>
<comment type="caution">
    <text evidence="2">The sequence shown here is derived from an EMBL/GenBank/DDBJ whole genome shotgun (WGS) entry which is preliminary data.</text>
</comment>
<name>A0A2B7Y0H8_9EURO</name>
<dbReference type="Proteomes" id="UP000223968">
    <property type="component" value="Unassembled WGS sequence"/>
</dbReference>
<gene>
    <name evidence="2" type="ORF">AJ79_02861</name>
</gene>
<reference evidence="2 3" key="1">
    <citation type="submission" date="2017-10" db="EMBL/GenBank/DDBJ databases">
        <title>Comparative genomics in systemic dimorphic fungi from Ajellomycetaceae.</title>
        <authorList>
            <person name="Munoz J.F."/>
            <person name="Mcewen J.G."/>
            <person name="Clay O.K."/>
            <person name="Cuomo C.A."/>
        </authorList>
    </citation>
    <scope>NUCLEOTIDE SEQUENCE [LARGE SCALE GENOMIC DNA]</scope>
    <source>
        <strain evidence="2 3">UAMH5409</strain>
    </source>
</reference>
<evidence type="ECO:0000313" key="2">
    <source>
        <dbReference type="EMBL" id="PGH14695.1"/>
    </source>
</evidence>
<keyword evidence="1" id="KW-0472">Membrane</keyword>
<feature type="transmembrane region" description="Helical" evidence="1">
    <location>
        <begin position="127"/>
        <end position="154"/>
    </location>
</feature>
<evidence type="ECO:0000256" key="1">
    <source>
        <dbReference type="SAM" id="Phobius"/>
    </source>
</evidence>
<keyword evidence="3" id="KW-1185">Reference proteome</keyword>
<proteinExistence type="predicted"/>